<organism evidence="3 4">
    <name type="scientific">Nyctereutes procyonoides</name>
    <name type="common">Raccoon dog</name>
    <name type="synonym">Canis procyonoides</name>
    <dbReference type="NCBI Taxonomy" id="34880"/>
    <lineage>
        <taxon>Eukaryota</taxon>
        <taxon>Metazoa</taxon>
        <taxon>Chordata</taxon>
        <taxon>Craniata</taxon>
        <taxon>Vertebrata</taxon>
        <taxon>Euteleostomi</taxon>
        <taxon>Mammalia</taxon>
        <taxon>Eutheria</taxon>
        <taxon>Laurasiatheria</taxon>
        <taxon>Carnivora</taxon>
        <taxon>Caniformia</taxon>
        <taxon>Canidae</taxon>
        <taxon>Nyctereutes</taxon>
    </lineage>
</organism>
<keyword evidence="2" id="KW-0472">Membrane</keyword>
<comment type="caution">
    <text evidence="3">The sequence shown here is derived from an EMBL/GenBank/DDBJ whole genome shotgun (WGS) entry which is preliminary data.</text>
</comment>
<evidence type="ECO:0000313" key="4">
    <source>
        <dbReference type="Proteomes" id="UP000645828"/>
    </source>
</evidence>
<keyword evidence="2" id="KW-0812">Transmembrane</keyword>
<dbReference type="AlphaFoldDB" id="A0A811ZBR4"/>
<feature type="compositionally biased region" description="Polar residues" evidence="1">
    <location>
        <begin position="39"/>
        <end position="52"/>
    </location>
</feature>
<name>A0A811ZBR4_NYCPR</name>
<evidence type="ECO:0000256" key="2">
    <source>
        <dbReference type="SAM" id="Phobius"/>
    </source>
</evidence>
<sequence length="242" mass="25873">MWGHKHPRGAQHPAPPGETWGTNIPEGPSTQYPLGRRGGQTSQRSPAPNTPQGDVGGSGAGEASQLVVVVQAVCEGKAPWPAWCPLQFGFLSPWAVLGSGFLARVALGTPGRVRGAGAVLERAPQTQGDFGFFSELPILEGLRGGLGLEMGVFVCPCYFILWWFGWKMFTRNTHATGEKYRFWGVGVYPKQGRGLQGVQPSELSVHPRVTSQRPNPARGQGALSVRPSRALVQAETRGPTPG</sequence>
<dbReference type="EMBL" id="CAJHUB010000761">
    <property type="protein sequence ID" value="CAD7686124.1"/>
    <property type="molecule type" value="Genomic_DNA"/>
</dbReference>
<proteinExistence type="predicted"/>
<accession>A0A811ZBR4</accession>
<dbReference type="Proteomes" id="UP000645828">
    <property type="component" value="Unassembled WGS sequence"/>
</dbReference>
<keyword evidence="4" id="KW-1185">Reference proteome</keyword>
<evidence type="ECO:0000256" key="1">
    <source>
        <dbReference type="SAM" id="MobiDB-lite"/>
    </source>
</evidence>
<protein>
    <submittedName>
        <fullName evidence="3">(raccoon dog) hypothetical protein</fullName>
    </submittedName>
</protein>
<feature type="region of interest" description="Disordered" evidence="1">
    <location>
        <begin position="1"/>
        <end position="59"/>
    </location>
</feature>
<reference evidence="3" key="1">
    <citation type="submission" date="2020-12" db="EMBL/GenBank/DDBJ databases">
        <authorList>
            <consortium name="Molecular Ecology Group"/>
        </authorList>
    </citation>
    <scope>NUCLEOTIDE SEQUENCE</scope>
    <source>
        <strain evidence="3">TBG_1078</strain>
    </source>
</reference>
<gene>
    <name evidence="3" type="ORF">NYPRO_LOCUS18917</name>
</gene>
<feature type="region of interest" description="Disordered" evidence="1">
    <location>
        <begin position="197"/>
        <end position="242"/>
    </location>
</feature>
<keyword evidence="2" id="KW-1133">Transmembrane helix</keyword>
<evidence type="ECO:0000313" key="3">
    <source>
        <dbReference type="EMBL" id="CAD7686124.1"/>
    </source>
</evidence>
<feature type="transmembrane region" description="Helical" evidence="2">
    <location>
        <begin position="146"/>
        <end position="166"/>
    </location>
</feature>